<protein>
    <submittedName>
        <fullName evidence="4">Response regulator</fullName>
    </submittedName>
</protein>
<accession>A0A9X1QIB7</accession>
<dbReference type="SMART" id="SM00448">
    <property type="entry name" value="REC"/>
    <property type="match status" value="1"/>
</dbReference>
<dbReference type="PANTHER" id="PTHR37299:SF1">
    <property type="entry name" value="STAGE 0 SPORULATION PROTEIN A HOMOLOG"/>
    <property type="match status" value="1"/>
</dbReference>
<dbReference type="GO" id="GO:0000156">
    <property type="term" value="F:phosphorelay response regulator activity"/>
    <property type="evidence" value="ECO:0007669"/>
    <property type="project" value="InterPro"/>
</dbReference>
<keyword evidence="1" id="KW-0597">Phosphoprotein</keyword>
<sequence>MTQFPLKTILIDDEPLALSRLRRLLEKHNDVFTIVSEAKNGAEGLVEIDKHSPDIIFLDIEMPLLNGFEMLAKLTKMPLVIFSTAYDQYAIRAFEENSVDYLLKPVENERLVKTIEKIRNITKAGANNLATVNPYSENLLRLLEEMKPKREIFSLSVKSGDRILLIPLTEITHFEAEEKYVFLNTLDGQKYLLNYTLTSLEEKLPKQYLRISRAGIVNSHHIKEIQKHFNSKYVIIMRDRKASQLTSGSTYGEAIRHLLDN</sequence>
<evidence type="ECO:0000313" key="4">
    <source>
        <dbReference type="EMBL" id="MCF2500224.1"/>
    </source>
</evidence>
<evidence type="ECO:0000259" key="3">
    <source>
        <dbReference type="PROSITE" id="PS50930"/>
    </source>
</evidence>
<organism evidence="4 7">
    <name type="scientific">Dyadobacter chenhuakuii</name>
    <dbReference type="NCBI Taxonomy" id="2909339"/>
    <lineage>
        <taxon>Bacteria</taxon>
        <taxon>Pseudomonadati</taxon>
        <taxon>Bacteroidota</taxon>
        <taxon>Cytophagia</taxon>
        <taxon>Cytophagales</taxon>
        <taxon>Spirosomataceae</taxon>
        <taxon>Dyadobacter</taxon>
    </lineage>
</organism>
<dbReference type="AlphaFoldDB" id="A0A9X1QIB7"/>
<evidence type="ECO:0000313" key="7">
    <source>
        <dbReference type="Proteomes" id="UP001139411"/>
    </source>
</evidence>
<dbReference type="RefSeq" id="WP_235165112.1">
    <property type="nucleotide sequence ID" value="NZ_CP098805.1"/>
</dbReference>
<dbReference type="InterPro" id="IPR007492">
    <property type="entry name" value="LytTR_DNA-bd_dom"/>
</dbReference>
<reference evidence="4" key="1">
    <citation type="submission" date="2022-01" db="EMBL/GenBank/DDBJ databases">
        <title>Novel species in genus Dyadobacter.</title>
        <authorList>
            <person name="Ma C."/>
        </authorList>
    </citation>
    <scope>NUCLEOTIDE SEQUENCE</scope>
    <source>
        <strain evidence="5">CY22</strain>
        <strain evidence="4">CY357</strain>
    </source>
</reference>
<dbReference type="EMBL" id="CP098805">
    <property type="protein sequence ID" value="USJ29226.1"/>
    <property type="molecule type" value="Genomic_DNA"/>
</dbReference>
<dbReference type="GO" id="GO:0003677">
    <property type="term" value="F:DNA binding"/>
    <property type="evidence" value="ECO:0007669"/>
    <property type="project" value="InterPro"/>
</dbReference>
<dbReference type="PROSITE" id="PS50930">
    <property type="entry name" value="HTH_LYTTR"/>
    <property type="match status" value="1"/>
</dbReference>
<dbReference type="InterPro" id="IPR046947">
    <property type="entry name" value="LytR-like"/>
</dbReference>
<dbReference type="Proteomes" id="UP001139411">
    <property type="component" value="Unassembled WGS sequence"/>
</dbReference>
<feature type="domain" description="HTH LytTR-type" evidence="3">
    <location>
        <begin position="155"/>
        <end position="261"/>
    </location>
</feature>
<dbReference type="Pfam" id="PF00072">
    <property type="entry name" value="Response_reg"/>
    <property type="match status" value="1"/>
</dbReference>
<evidence type="ECO:0000313" key="5">
    <source>
        <dbReference type="EMBL" id="USJ29226.1"/>
    </source>
</evidence>
<gene>
    <name evidence="4" type="ORF">L0661_18030</name>
    <name evidence="5" type="ORF">NFI80_15220</name>
</gene>
<name>A0A9X1QIB7_9BACT</name>
<evidence type="ECO:0000313" key="6">
    <source>
        <dbReference type="Proteomes" id="UP001055420"/>
    </source>
</evidence>
<keyword evidence="6" id="KW-1185">Reference proteome</keyword>
<dbReference type="Gene3D" id="2.40.50.1020">
    <property type="entry name" value="LytTr DNA-binding domain"/>
    <property type="match status" value="1"/>
</dbReference>
<dbReference type="PROSITE" id="PS50110">
    <property type="entry name" value="RESPONSE_REGULATORY"/>
    <property type="match status" value="1"/>
</dbReference>
<dbReference type="EMBL" id="JAKFFV010000011">
    <property type="protein sequence ID" value="MCF2500224.1"/>
    <property type="molecule type" value="Genomic_DNA"/>
</dbReference>
<proteinExistence type="predicted"/>
<evidence type="ECO:0000259" key="2">
    <source>
        <dbReference type="PROSITE" id="PS50110"/>
    </source>
</evidence>
<dbReference type="InterPro" id="IPR001789">
    <property type="entry name" value="Sig_transdc_resp-reg_receiver"/>
</dbReference>
<dbReference type="Pfam" id="PF04397">
    <property type="entry name" value="LytTR"/>
    <property type="match status" value="1"/>
</dbReference>
<evidence type="ECO:0000256" key="1">
    <source>
        <dbReference type="PROSITE-ProRule" id="PRU00169"/>
    </source>
</evidence>
<feature type="modified residue" description="4-aspartylphosphate" evidence="1">
    <location>
        <position position="59"/>
    </location>
</feature>
<feature type="domain" description="Response regulatory" evidence="2">
    <location>
        <begin position="7"/>
        <end position="119"/>
    </location>
</feature>
<dbReference type="Gene3D" id="3.40.50.2300">
    <property type="match status" value="1"/>
</dbReference>
<dbReference type="Proteomes" id="UP001055420">
    <property type="component" value="Chromosome"/>
</dbReference>
<dbReference type="InterPro" id="IPR011006">
    <property type="entry name" value="CheY-like_superfamily"/>
</dbReference>
<dbReference type="SMART" id="SM00850">
    <property type="entry name" value="LytTR"/>
    <property type="match status" value="1"/>
</dbReference>
<dbReference type="PANTHER" id="PTHR37299">
    <property type="entry name" value="TRANSCRIPTIONAL REGULATOR-RELATED"/>
    <property type="match status" value="1"/>
</dbReference>
<dbReference type="SUPFAM" id="SSF52172">
    <property type="entry name" value="CheY-like"/>
    <property type="match status" value="1"/>
</dbReference>